<comment type="caution">
    <text evidence="12">The sequence shown here is derived from an EMBL/GenBank/DDBJ whole genome shotgun (WGS) entry which is preliminary data.</text>
</comment>
<dbReference type="PANTHER" id="PTHR11579">
    <property type="entry name" value="PROTEIN-L-ISOASPARTATE O-METHYLTRANSFERASE"/>
    <property type="match status" value="1"/>
</dbReference>
<dbReference type="AlphaFoldDB" id="A0A420GXK9"/>
<evidence type="ECO:0000256" key="11">
    <source>
        <dbReference type="ARBA" id="ARBA00031350"/>
    </source>
</evidence>
<organism evidence="12 13">
    <name type="scientific">Paraburkholderia fungorum</name>
    <dbReference type="NCBI Taxonomy" id="134537"/>
    <lineage>
        <taxon>Bacteria</taxon>
        <taxon>Pseudomonadati</taxon>
        <taxon>Pseudomonadota</taxon>
        <taxon>Betaproteobacteria</taxon>
        <taxon>Burkholderiales</taxon>
        <taxon>Burkholderiaceae</taxon>
        <taxon>Paraburkholderia</taxon>
    </lineage>
</organism>
<dbReference type="CDD" id="cd02440">
    <property type="entry name" value="AdoMet_MTases"/>
    <property type="match status" value="1"/>
</dbReference>
<evidence type="ECO:0000256" key="3">
    <source>
        <dbReference type="ARBA" id="ARBA00011890"/>
    </source>
</evidence>
<evidence type="ECO:0000256" key="2">
    <source>
        <dbReference type="ARBA" id="ARBA00005369"/>
    </source>
</evidence>
<evidence type="ECO:0000256" key="7">
    <source>
        <dbReference type="ARBA" id="ARBA00022679"/>
    </source>
</evidence>
<keyword evidence="8" id="KW-0949">S-adenosyl-L-methionine</keyword>
<comment type="subcellular location">
    <subcellularLocation>
        <location evidence="1">Cytoplasm</location>
    </subcellularLocation>
</comment>
<keyword evidence="7 12" id="KW-0808">Transferase</keyword>
<evidence type="ECO:0000256" key="5">
    <source>
        <dbReference type="ARBA" id="ARBA00022490"/>
    </source>
</evidence>
<dbReference type="GO" id="GO:0032259">
    <property type="term" value="P:methylation"/>
    <property type="evidence" value="ECO:0007669"/>
    <property type="project" value="UniProtKB-KW"/>
</dbReference>
<evidence type="ECO:0000256" key="9">
    <source>
        <dbReference type="ARBA" id="ARBA00030757"/>
    </source>
</evidence>
<sequence length="290" mass="31139">MDRQQELAAVRRAYARRLMASAGIANPGIEAAFAAVERERYLGPGPWPILCPAGYFSTPDGDPVRVYADVLIGIVPERGLNNGMPSYHVPLLASAGIRAGDHVVHIGAGVGYYTAIMAHLAGPAGRVTAIEFDAGLASRAAANFSHAGNVQVLEGDGFSMSFDPADVIYVNAGVTHPADIWLDRLTDGGRLILPLTTENIWSPGAAAWLSNYGAVFRIERQGDHYLAAWISTVALYPCEGEGGRDDASEAALGAAFQKGGWRRVTRLYRTGDLPDERCWLRAARWALAYD</sequence>
<gene>
    <name evidence="12" type="ORF">BCY88_16625</name>
</gene>
<protein>
    <recommendedName>
        <fullName evidence="4">Protein-L-isoaspartate O-methyltransferase</fullName>
        <ecNumber evidence="3">2.1.1.77</ecNumber>
    </recommendedName>
    <alternativeName>
        <fullName evidence="11">L-isoaspartyl protein carboxyl methyltransferase</fullName>
    </alternativeName>
    <alternativeName>
        <fullName evidence="9">Protein L-isoaspartyl methyltransferase</fullName>
    </alternativeName>
    <alternativeName>
        <fullName evidence="10">Protein-beta-aspartate methyltransferase</fullName>
    </alternativeName>
</protein>
<dbReference type="Pfam" id="PF01135">
    <property type="entry name" value="PCMT"/>
    <property type="match status" value="1"/>
</dbReference>
<evidence type="ECO:0000256" key="10">
    <source>
        <dbReference type="ARBA" id="ARBA00031323"/>
    </source>
</evidence>
<evidence type="ECO:0000256" key="4">
    <source>
        <dbReference type="ARBA" id="ARBA00013346"/>
    </source>
</evidence>
<evidence type="ECO:0000313" key="12">
    <source>
        <dbReference type="EMBL" id="RKF49803.1"/>
    </source>
</evidence>
<proteinExistence type="inferred from homology"/>
<reference evidence="12 13" key="1">
    <citation type="submission" date="2016-07" db="EMBL/GenBank/DDBJ databases">
        <title>Genome analysis of Burkholderia fungorum ES3-20.</title>
        <authorList>
            <person name="Xu D."/>
            <person name="Yao R."/>
            <person name="Zheng S."/>
        </authorList>
    </citation>
    <scope>NUCLEOTIDE SEQUENCE [LARGE SCALE GENOMIC DNA]</scope>
    <source>
        <strain evidence="12 13">ES3-20</strain>
    </source>
</reference>
<dbReference type="OrthoDB" id="3450072at2"/>
<dbReference type="Gene3D" id="3.40.50.150">
    <property type="entry name" value="Vaccinia Virus protein VP39"/>
    <property type="match status" value="1"/>
</dbReference>
<dbReference type="InterPro" id="IPR000682">
    <property type="entry name" value="PCMT"/>
</dbReference>
<evidence type="ECO:0000313" key="13">
    <source>
        <dbReference type="Proteomes" id="UP000283709"/>
    </source>
</evidence>
<dbReference type="GO" id="GO:0005737">
    <property type="term" value="C:cytoplasm"/>
    <property type="evidence" value="ECO:0007669"/>
    <property type="project" value="UniProtKB-SubCell"/>
</dbReference>
<evidence type="ECO:0000256" key="8">
    <source>
        <dbReference type="ARBA" id="ARBA00022691"/>
    </source>
</evidence>
<dbReference type="Proteomes" id="UP000283709">
    <property type="component" value="Unassembled WGS sequence"/>
</dbReference>
<keyword evidence="6 12" id="KW-0489">Methyltransferase</keyword>
<dbReference type="PANTHER" id="PTHR11579:SF0">
    <property type="entry name" value="PROTEIN-L-ISOASPARTATE(D-ASPARTATE) O-METHYLTRANSFERASE"/>
    <property type="match status" value="1"/>
</dbReference>
<comment type="similarity">
    <text evidence="2">Belongs to the methyltransferase superfamily. L-isoaspartyl/D-aspartyl protein methyltransferase family.</text>
</comment>
<evidence type="ECO:0000256" key="1">
    <source>
        <dbReference type="ARBA" id="ARBA00004496"/>
    </source>
</evidence>
<dbReference type="EMBL" id="MCAS01000003">
    <property type="protein sequence ID" value="RKF49803.1"/>
    <property type="molecule type" value="Genomic_DNA"/>
</dbReference>
<evidence type="ECO:0000256" key="6">
    <source>
        <dbReference type="ARBA" id="ARBA00022603"/>
    </source>
</evidence>
<name>A0A420GXK9_9BURK</name>
<accession>A0A420GXK9</accession>
<dbReference type="EC" id="2.1.1.77" evidence="3"/>
<dbReference type="SUPFAM" id="SSF53335">
    <property type="entry name" value="S-adenosyl-L-methionine-dependent methyltransferases"/>
    <property type="match status" value="1"/>
</dbReference>
<dbReference type="InterPro" id="IPR029063">
    <property type="entry name" value="SAM-dependent_MTases_sf"/>
</dbReference>
<dbReference type="RefSeq" id="WP_120343093.1">
    <property type="nucleotide sequence ID" value="NZ_MCAS01000003.1"/>
</dbReference>
<keyword evidence="5" id="KW-0963">Cytoplasm</keyword>
<dbReference type="GO" id="GO:0004719">
    <property type="term" value="F:protein-L-isoaspartate (D-aspartate) O-methyltransferase activity"/>
    <property type="evidence" value="ECO:0007669"/>
    <property type="project" value="UniProtKB-EC"/>
</dbReference>